<protein>
    <submittedName>
        <fullName evidence="4">Uncharacterized protein</fullName>
    </submittedName>
</protein>
<reference evidence="4" key="1">
    <citation type="submission" date="2020-05" db="EMBL/GenBank/DDBJ databases">
        <authorList>
            <person name="Chiriac C."/>
            <person name="Salcher M."/>
            <person name="Ghai R."/>
            <person name="Kavagutti S V."/>
        </authorList>
    </citation>
    <scope>NUCLEOTIDE SEQUENCE</scope>
</reference>
<evidence type="ECO:0000313" key="3">
    <source>
        <dbReference type="EMBL" id="CAB4180085.1"/>
    </source>
</evidence>
<dbReference type="EMBL" id="LR796820">
    <property type="protein sequence ID" value="CAB4168331.1"/>
    <property type="molecule type" value="Genomic_DNA"/>
</dbReference>
<sequence length="159" mass="18103">MPLITLTDTQMAEAEKVALRRLNESTHFKDTFPTDPKNYYTIDLLGTVSEMAVATFLDLPWTGATKIKASDVAGFEVRSSQRKEGKDYWLYIREHDKDGIYIFCVVDAPNVVIAGWSTAYEVRNKGTLLYKDTNCYGLPRPQLNPMWQLQEVVEFAGIK</sequence>
<evidence type="ECO:0000313" key="5">
    <source>
        <dbReference type="EMBL" id="CAB4203756.1"/>
    </source>
</evidence>
<dbReference type="EMBL" id="LR797333">
    <property type="protein sequence ID" value="CAB4203756.1"/>
    <property type="molecule type" value="Genomic_DNA"/>
</dbReference>
<evidence type="ECO:0000313" key="1">
    <source>
        <dbReference type="EMBL" id="CAB4135322.1"/>
    </source>
</evidence>
<evidence type="ECO:0000313" key="4">
    <source>
        <dbReference type="EMBL" id="CAB4194840.1"/>
    </source>
</evidence>
<dbReference type="EMBL" id="LR797218">
    <property type="protein sequence ID" value="CAB4194840.1"/>
    <property type="molecule type" value="Genomic_DNA"/>
</dbReference>
<evidence type="ECO:0000313" key="6">
    <source>
        <dbReference type="EMBL" id="CAB5225842.1"/>
    </source>
</evidence>
<evidence type="ECO:0000313" key="2">
    <source>
        <dbReference type="EMBL" id="CAB4168331.1"/>
    </source>
</evidence>
<dbReference type="EMBL" id="LR796985">
    <property type="protein sequence ID" value="CAB4180085.1"/>
    <property type="molecule type" value="Genomic_DNA"/>
</dbReference>
<accession>A0A6J5RBE7</accession>
<dbReference type="EMBL" id="LR796298">
    <property type="protein sequence ID" value="CAB4135322.1"/>
    <property type="molecule type" value="Genomic_DNA"/>
</dbReference>
<name>A0A6J5RBE7_9CAUD</name>
<organism evidence="4">
    <name type="scientific">uncultured Caudovirales phage</name>
    <dbReference type="NCBI Taxonomy" id="2100421"/>
    <lineage>
        <taxon>Viruses</taxon>
        <taxon>Duplodnaviria</taxon>
        <taxon>Heunggongvirae</taxon>
        <taxon>Uroviricota</taxon>
        <taxon>Caudoviricetes</taxon>
        <taxon>Peduoviridae</taxon>
        <taxon>Maltschvirus</taxon>
        <taxon>Maltschvirus maltsch</taxon>
    </lineage>
</organism>
<proteinExistence type="predicted"/>
<gene>
    <name evidence="3" type="ORF">UFOVP1055_5</name>
    <name evidence="4" type="ORF">UFOVP1270_5</name>
    <name evidence="5" type="ORF">UFOVP1397_5</name>
    <name evidence="6" type="ORF">UFOVP1506_6</name>
    <name evidence="1" type="ORF">UFOVP292_6</name>
    <name evidence="2" type="ORF">UFOVP880_17</name>
</gene>
<dbReference type="EMBL" id="LR798351">
    <property type="protein sequence ID" value="CAB5225842.1"/>
    <property type="molecule type" value="Genomic_DNA"/>
</dbReference>